<dbReference type="EMBL" id="VYKJ01000015">
    <property type="protein sequence ID" value="KAA8996076.1"/>
    <property type="molecule type" value="Genomic_DNA"/>
</dbReference>
<feature type="region of interest" description="Disordered" evidence="1">
    <location>
        <begin position="403"/>
        <end position="429"/>
    </location>
</feature>
<keyword evidence="4" id="KW-1185">Reference proteome</keyword>
<dbReference type="Proteomes" id="UP000335415">
    <property type="component" value="Unassembled WGS sequence"/>
</dbReference>
<feature type="transmembrane region" description="Helical" evidence="2">
    <location>
        <begin position="75"/>
        <end position="92"/>
    </location>
</feature>
<dbReference type="RefSeq" id="WP_150437154.1">
    <property type="nucleotide sequence ID" value="NZ_VYKJ01000015.1"/>
</dbReference>
<organism evidence="3 4">
    <name type="scientific">Affinibrenneria salicis</name>
    <dbReference type="NCBI Taxonomy" id="2590031"/>
    <lineage>
        <taxon>Bacteria</taxon>
        <taxon>Pseudomonadati</taxon>
        <taxon>Pseudomonadota</taxon>
        <taxon>Gammaproteobacteria</taxon>
        <taxon>Enterobacterales</taxon>
        <taxon>Pectobacteriaceae</taxon>
        <taxon>Affinibrenneria</taxon>
    </lineage>
</organism>
<keyword evidence="2" id="KW-0812">Transmembrane</keyword>
<evidence type="ECO:0000313" key="4">
    <source>
        <dbReference type="Proteomes" id="UP000335415"/>
    </source>
</evidence>
<accession>A0A5J5FTV8</accession>
<comment type="caution">
    <text evidence="3">The sequence shown here is derived from an EMBL/GenBank/DDBJ whole genome shotgun (WGS) entry which is preliminary data.</text>
</comment>
<evidence type="ECO:0000256" key="2">
    <source>
        <dbReference type="SAM" id="Phobius"/>
    </source>
</evidence>
<keyword evidence="2" id="KW-1133">Transmembrane helix</keyword>
<protein>
    <submittedName>
        <fullName evidence="3">Uncharacterized protein</fullName>
    </submittedName>
</protein>
<proteinExistence type="predicted"/>
<evidence type="ECO:0000256" key="1">
    <source>
        <dbReference type="SAM" id="MobiDB-lite"/>
    </source>
</evidence>
<keyword evidence="2" id="KW-0472">Membrane</keyword>
<feature type="transmembrane region" description="Helical" evidence="2">
    <location>
        <begin position="41"/>
        <end position="63"/>
    </location>
</feature>
<name>A0A5J5FTV8_9GAMM</name>
<dbReference type="OrthoDB" id="8647243at2"/>
<feature type="compositionally biased region" description="Pro residues" evidence="1">
    <location>
        <begin position="418"/>
        <end position="429"/>
    </location>
</feature>
<feature type="transmembrane region" description="Helical" evidence="2">
    <location>
        <begin position="6"/>
        <end position="29"/>
    </location>
</feature>
<sequence>MKKPDSYLPGIIISLLLAGWLAFLALTAVSNDEMGWGTIGLVLGALYIGGPLAILLLCMWIWYMVRARGQLPGRIHAWLLLPTLFAVLIVPLDELIREKKRERFDEAHPPVRETHINLSGQDLGLDAGRGTDGKPIKAGAQRFVSMTRYPDAASIAAGAFPYVGTRLRDDITSYRYQPVSGLNPPVPADATRPLRRQPDPDVPALLAVGGADAAELVYLYFHYPGHVAFAPAIALRSMTQIIRLKNNRQDTRALVLFRAYNYLSSPVARLEVNGQTLDLGEFALSHTPPWPAPCRDFSRPTGAALIDLQPPLTLRWQTLDEPLRWRTALVDVPDFPQPLASTESAVPLRVLLYLLPDDSVVAERYLEVRLPDEKLAVRATGLPEQARPYASCGGAWSSYDPERVQLLSAETEEKSVLPPLPPPAMPPRP</sequence>
<gene>
    <name evidence="3" type="ORF">FJU30_22170</name>
</gene>
<reference evidence="3 4" key="1">
    <citation type="submission" date="2019-09" db="EMBL/GenBank/DDBJ databases">
        <authorList>
            <person name="Li Y."/>
        </authorList>
    </citation>
    <scope>NUCLEOTIDE SEQUENCE [LARGE SCALE GENOMIC DNA]</scope>
    <source>
        <strain evidence="3 4">L3-3HA</strain>
    </source>
</reference>
<dbReference type="AlphaFoldDB" id="A0A5J5FTV8"/>
<evidence type="ECO:0000313" key="3">
    <source>
        <dbReference type="EMBL" id="KAA8996076.1"/>
    </source>
</evidence>